<comment type="similarity">
    <text evidence="2 9">Belongs to the resistance-nodulation-cell division (RND) (TC 2.A.6) family.</text>
</comment>
<evidence type="ECO:0000313" key="11">
    <source>
        <dbReference type="Proteomes" id="UP001556196"/>
    </source>
</evidence>
<comment type="subcellular location">
    <subcellularLocation>
        <location evidence="1 9">Cell inner membrane</location>
        <topology evidence="1 9">Multi-pass membrane protein</topology>
    </subcellularLocation>
</comment>
<evidence type="ECO:0000256" key="3">
    <source>
        <dbReference type="ARBA" id="ARBA00022448"/>
    </source>
</evidence>
<dbReference type="PRINTS" id="PR00702">
    <property type="entry name" value="ACRIFLAVINRP"/>
</dbReference>
<gene>
    <name evidence="10" type="ORF">ABUE31_01530</name>
</gene>
<evidence type="ECO:0000313" key="10">
    <source>
        <dbReference type="EMBL" id="MEW9804665.1"/>
    </source>
</evidence>
<feature type="transmembrane region" description="Helical" evidence="9">
    <location>
        <begin position="967"/>
        <end position="987"/>
    </location>
</feature>
<sequence length="1048" mass="110858">MFADIFIHRPRFAMVIAIVITLAGTIAMINIPVAQYPDITPPTVQVSASYPGADAQTLADTVAAPIEQQVNGVEGMIYMSSTASSSGLYTLTVTFAVGTDPDIAQVNVQNRVALATPLLPDAVTRLGVNVRAQQPNFLLIANIFSPEGTHDGLFLSNYAQINVVNPVARVAGVGSANLMGGLSYSMRVWLDPQRMAALGITADDVTNAIQQQNVQAAAGLIGAPPIPDDQVLQYSITALGRLTSTDQFADIIIRTSSAGAIVRVRDIAKVELGAQTYASESRLNGKPAATMAVYQSPGSNALGVASAVKAELEALKSRFPDDVSYEVIYDSTDFVKATVHEIIFTLILTGFIVLGVVFIFLQDWRATIIPALTIPVSLIGVFAVLLAFGFSANTVTLFALILAIGLVVDDAIVVVENVQRVMEEEPGITAADAAHKAMAQVTGPIISTTLVLFAVFVPVAFLPGITGQLYRQFAITITASVAISALNALTLSPALCAVLLRPPREARGLFRHFNRGLDKTRDGYSAINRHLARRTVITLAIIAGFAGLATWSFYRTPTAFIPNEDQGVLFANIQLPDAAALPRTQDVLTKIEEISRQTEGVANVVTVSGFSLLTGAVQPNSGLALIVLKPWDERKTAETGLRAIYTRLNHEFAALGAANIVIFPPPAIPGVGNAEGFDMRLQALGGQPPEELAQVMRSFIVEANSDPAIGTAYSTFSAEVPGLFLDIDRVSAQRLNVPVSTIFNTLAAQLGSAYVNNFTILGQVYQVNVQADQNYRRTADDILKIYVRSTTGAMVPLRALATVRTDLQPTLLSRYNQFTAATINGTPAPGASSGQALDALTRLAATALPQGYAFEWSGLSFQEAVASGGTVAVFALAIIFGYLFLVAQYESWTIPFAVLASVVVAVLGAILGIQMVRLGLNIYAQIGLVLLIGLAAKNAILIVEFAKESYESGKTLQEAAVEGGHMRFRAVLMTAIAFILGAVPLVVTSGAGAASRISIGATVVGGMLAATVIGILLIPSLFVLFEKMGELFGGAQRKEPASPEQPAA</sequence>
<dbReference type="SUPFAM" id="SSF82693">
    <property type="entry name" value="Multidrug efflux transporter AcrB pore domain, PN1, PN2, PC1 and PC2 subdomains"/>
    <property type="match status" value="3"/>
</dbReference>
<dbReference type="Gene3D" id="3.30.2090.10">
    <property type="entry name" value="Multidrug efflux transporter AcrB TolC docking domain, DN and DC subdomains"/>
    <property type="match status" value="2"/>
</dbReference>
<feature type="transmembrane region" description="Helical" evidence="9">
    <location>
        <begin position="536"/>
        <end position="554"/>
    </location>
</feature>
<dbReference type="InterPro" id="IPR004764">
    <property type="entry name" value="MdtF-like"/>
</dbReference>
<feature type="transmembrane region" description="Helical" evidence="9">
    <location>
        <begin position="12"/>
        <end position="33"/>
    </location>
</feature>
<protein>
    <recommendedName>
        <fullName evidence="9">Efflux pump membrane transporter</fullName>
    </recommendedName>
</protein>
<feature type="transmembrane region" description="Helical" evidence="9">
    <location>
        <begin position="441"/>
        <end position="461"/>
    </location>
</feature>
<keyword evidence="11" id="KW-1185">Reference proteome</keyword>
<reference evidence="10 11" key="1">
    <citation type="submission" date="2024-06" db="EMBL/GenBank/DDBJ databases">
        <authorList>
            <person name="Tuo L."/>
        </authorList>
    </citation>
    <scope>NUCLEOTIDE SEQUENCE [LARGE SCALE GENOMIC DNA]</scope>
    <source>
        <strain evidence="10 11">ZMM04-5</strain>
    </source>
</reference>
<feature type="transmembrane region" description="Helical" evidence="9">
    <location>
        <begin position="368"/>
        <end position="390"/>
    </location>
</feature>
<feature type="transmembrane region" description="Helical" evidence="9">
    <location>
        <begin position="999"/>
        <end position="1025"/>
    </location>
</feature>
<dbReference type="Proteomes" id="UP001556196">
    <property type="component" value="Unassembled WGS sequence"/>
</dbReference>
<keyword evidence="3 9" id="KW-0813">Transport</keyword>
<feature type="transmembrane region" description="Helical" evidence="9">
    <location>
        <begin position="864"/>
        <end position="885"/>
    </location>
</feature>
<dbReference type="InterPro" id="IPR027463">
    <property type="entry name" value="AcrB_DN_DC_subdom"/>
</dbReference>
<evidence type="ECO:0000256" key="2">
    <source>
        <dbReference type="ARBA" id="ARBA00010942"/>
    </source>
</evidence>
<dbReference type="InterPro" id="IPR001036">
    <property type="entry name" value="Acrflvin-R"/>
</dbReference>
<keyword evidence="4" id="KW-1003">Cell membrane</keyword>
<comment type="caution">
    <text evidence="10">The sequence shown here is derived from an EMBL/GenBank/DDBJ whole genome shotgun (WGS) entry which is preliminary data.</text>
</comment>
<evidence type="ECO:0000256" key="8">
    <source>
        <dbReference type="ARBA" id="ARBA00023136"/>
    </source>
</evidence>
<evidence type="ECO:0000256" key="6">
    <source>
        <dbReference type="ARBA" id="ARBA00022692"/>
    </source>
</evidence>
<dbReference type="RefSeq" id="WP_367721705.1">
    <property type="nucleotide sequence ID" value="NZ_JBFOCH010000037.1"/>
</dbReference>
<dbReference type="SUPFAM" id="SSF82866">
    <property type="entry name" value="Multidrug efflux transporter AcrB transmembrane domain"/>
    <property type="match status" value="2"/>
</dbReference>
<organism evidence="10 11">
    <name type="scientific">Mesorhizobium marinum</name>
    <dbReference type="NCBI Taxonomy" id="3228790"/>
    <lineage>
        <taxon>Bacteria</taxon>
        <taxon>Pseudomonadati</taxon>
        <taxon>Pseudomonadota</taxon>
        <taxon>Alphaproteobacteria</taxon>
        <taxon>Hyphomicrobiales</taxon>
        <taxon>Phyllobacteriaceae</taxon>
        <taxon>Mesorhizobium</taxon>
    </lineage>
</organism>
<dbReference type="Pfam" id="PF00873">
    <property type="entry name" value="ACR_tran"/>
    <property type="match status" value="1"/>
</dbReference>
<dbReference type="Gene3D" id="3.30.70.1440">
    <property type="entry name" value="Multidrug efflux transporter AcrB pore domain"/>
    <property type="match status" value="1"/>
</dbReference>
<feature type="transmembrane region" description="Helical" evidence="9">
    <location>
        <begin position="396"/>
        <end position="415"/>
    </location>
</feature>
<proteinExistence type="inferred from homology"/>
<dbReference type="Gene3D" id="3.30.70.1430">
    <property type="entry name" value="Multidrug efflux transporter AcrB pore domain"/>
    <property type="match status" value="2"/>
</dbReference>
<evidence type="ECO:0000256" key="1">
    <source>
        <dbReference type="ARBA" id="ARBA00004429"/>
    </source>
</evidence>
<dbReference type="NCBIfam" id="NF000282">
    <property type="entry name" value="RND_permease_1"/>
    <property type="match status" value="1"/>
</dbReference>
<feature type="transmembrane region" description="Helical" evidence="9">
    <location>
        <begin position="473"/>
        <end position="500"/>
    </location>
</feature>
<accession>A0ABV3QV06</accession>
<evidence type="ECO:0000256" key="9">
    <source>
        <dbReference type="RuleBase" id="RU364070"/>
    </source>
</evidence>
<feature type="transmembrane region" description="Helical" evidence="9">
    <location>
        <begin position="342"/>
        <end position="361"/>
    </location>
</feature>
<dbReference type="Gene3D" id="3.30.70.1320">
    <property type="entry name" value="Multidrug efflux transporter AcrB pore domain like"/>
    <property type="match status" value="1"/>
</dbReference>
<dbReference type="PANTHER" id="PTHR32063">
    <property type="match status" value="1"/>
</dbReference>
<keyword evidence="5 9" id="KW-0997">Cell inner membrane</keyword>
<dbReference type="Gene3D" id="1.20.1640.10">
    <property type="entry name" value="Multidrug efflux transporter AcrB transmembrane domain"/>
    <property type="match status" value="2"/>
</dbReference>
<dbReference type="EMBL" id="JBFOCI010000001">
    <property type="protein sequence ID" value="MEW9804665.1"/>
    <property type="molecule type" value="Genomic_DNA"/>
</dbReference>
<dbReference type="PANTHER" id="PTHR32063:SF76">
    <property type="entry name" value="EFFLUX PUMP MEMBRANE TRANSPORTER"/>
    <property type="match status" value="1"/>
</dbReference>
<feature type="transmembrane region" description="Helical" evidence="9">
    <location>
        <begin position="892"/>
        <end position="916"/>
    </location>
</feature>
<keyword evidence="7 9" id="KW-1133">Transmembrane helix</keyword>
<keyword evidence="6 9" id="KW-0812">Transmembrane</keyword>
<name>A0ABV3QV06_9HYPH</name>
<dbReference type="SUPFAM" id="SSF82714">
    <property type="entry name" value="Multidrug efflux transporter AcrB TolC docking domain, DN and DC subdomains"/>
    <property type="match status" value="2"/>
</dbReference>
<feature type="transmembrane region" description="Helical" evidence="9">
    <location>
        <begin position="922"/>
        <end position="946"/>
    </location>
</feature>
<evidence type="ECO:0000256" key="4">
    <source>
        <dbReference type="ARBA" id="ARBA00022475"/>
    </source>
</evidence>
<evidence type="ECO:0000256" key="5">
    <source>
        <dbReference type="ARBA" id="ARBA00022519"/>
    </source>
</evidence>
<keyword evidence="8 9" id="KW-0472">Membrane</keyword>
<dbReference type="NCBIfam" id="TIGR00915">
    <property type="entry name" value="2A0602"/>
    <property type="match status" value="1"/>
</dbReference>
<evidence type="ECO:0000256" key="7">
    <source>
        <dbReference type="ARBA" id="ARBA00022989"/>
    </source>
</evidence>